<dbReference type="InterPro" id="IPR036869">
    <property type="entry name" value="J_dom_sf"/>
</dbReference>
<gene>
    <name evidence="3" type="primary">ATJ72</name>
    <name evidence="3" type="ORF">AXF42_Ash020560</name>
</gene>
<keyword evidence="1" id="KW-1133">Transmembrane helix</keyword>
<evidence type="ECO:0000313" key="4">
    <source>
        <dbReference type="Proteomes" id="UP000236161"/>
    </source>
</evidence>
<dbReference type="PROSITE" id="PS50076">
    <property type="entry name" value="DNAJ_2"/>
    <property type="match status" value="1"/>
</dbReference>
<dbReference type="SUPFAM" id="SSF46565">
    <property type="entry name" value="Chaperone J-domain"/>
    <property type="match status" value="1"/>
</dbReference>
<dbReference type="Pfam" id="PF00226">
    <property type="entry name" value="DnaJ"/>
    <property type="match status" value="1"/>
</dbReference>
<evidence type="ECO:0000256" key="1">
    <source>
        <dbReference type="SAM" id="Phobius"/>
    </source>
</evidence>
<keyword evidence="1" id="KW-0472">Membrane</keyword>
<accession>A0A2I0BCW2</accession>
<dbReference type="EMBL" id="KZ451891">
    <property type="protein sequence ID" value="PKA65630.1"/>
    <property type="molecule type" value="Genomic_DNA"/>
</dbReference>
<dbReference type="Proteomes" id="UP000236161">
    <property type="component" value="Unassembled WGS sequence"/>
</dbReference>
<dbReference type="Gene3D" id="1.10.287.110">
    <property type="entry name" value="DnaJ domain"/>
    <property type="match status" value="1"/>
</dbReference>
<organism evidence="3 4">
    <name type="scientific">Apostasia shenzhenica</name>
    <dbReference type="NCBI Taxonomy" id="1088818"/>
    <lineage>
        <taxon>Eukaryota</taxon>
        <taxon>Viridiplantae</taxon>
        <taxon>Streptophyta</taxon>
        <taxon>Embryophyta</taxon>
        <taxon>Tracheophyta</taxon>
        <taxon>Spermatophyta</taxon>
        <taxon>Magnoliopsida</taxon>
        <taxon>Liliopsida</taxon>
        <taxon>Asparagales</taxon>
        <taxon>Orchidaceae</taxon>
        <taxon>Apostasioideae</taxon>
        <taxon>Apostasia</taxon>
    </lineage>
</organism>
<dbReference type="PANTHER" id="PTHR24074">
    <property type="entry name" value="CO-CHAPERONE PROTEIN DJLA"/>
    <property type="match status" value="1"/>
</dbReference>
<sequence>MDYYRTLGLSIDATKEEIKEAYRRSALDYHPDRHTQSSGEIRDRAALRFKQASEAYQVLVDDRKRADYDVSRHRGGGFGGWSSGASSGPAGPGYSGRGYGYGGGGGVDHARRSTGGMGSTFDLGALFKFMNTHGFLMSIAFASLLIGGAVLGDRSVEKLWKINNMGKSFEEAMVSIEKVRVQKENNIEVQRRT</sequence>
<dbReference type="InterPro" id="IPR050817">
    <property type="entry name" value="DjlA_DnaK_co-chaperone"/>
</dbReference>
<dbReference type="PRINTS" id="PR00625">
    <property type="entry name" value="JDOMAIN"/>
</dbReference>
<keyword evidence="1" id="KW-0812">Transmembrane</keyword>
<dbReference type="GO" id="GO:0005783">
    <property type="term" value="C:endoplasmic reticulum"/>
    <property type="evidence" value="ECO:0007669"/>
    <property type="project" value="UniProtKB-ARBA"/>
</dbReference>
<dbReference type="STRING" id="1088818.A0A2I0BCW2"/>
<evidence type="ECO:0000259" key="2">
    <source>
        <dbReference type="PROSITE" id="PS50076"/>
    </source>
</evidence>
<dbReference type="SMART" id="SM00271">
    <property type="entry name" value="DnaJ"/>
    <property type="match status" value="1"/>
</dbReference>
<reference evidence="3 4" key="1">
    <citation type="journal article" date="2017" name="Nature">
        <title>The Apostasia genome and the evolution of orchids.</title>
        <authorList>
            <person name="Zhang G.Q."/>
            <person name="Liu K.W."/>
            <person name="Li Z."/>
            <person name="Lohaus R."/>
            <person name="Hsiao Y.Y."/>
            <person name="Niu S.C."/>
            <person name="Wang J.Y."/>
            <person name="Lin Y.C."/>
            <person name="Xu Q."/>
            <person name="Chen L.J."/>
            <person name="Yoshida K."/>
            <person name="Fujiwara S."/>
            <person name="Wang Z.W."/>
            <person name="Zhang Y.Q."/>
            <person name="Mitsuda N."/>
            <person name="Wang M."/>
            <person name="Liu G.H."/>
            <person name="Pecoraro L."/>
            <person name="Huang H.X."/>
            <person name="Xiao X.J."/>
            <person name="Lin M."/>
            <person name="Wu X.Y."/>
            <person name="Wu W.L."/>
            <person name="Chen Y.Y."/>
            <person name="Chang S.B."/>
            <person name="Sakamoto S."/>
            <person name="Ohme-Takagi M."/>
            <person name="Yagi M."/>
            <person name="Zeng S.J."/>
            <person name="Shen C.Y."/>
            <person name="Yeh C.M."/>
            <person name="Luo Y.B."/>
            <person name="Tsai W.C."/>
            <person name="Van de Peer Y."/>
            <person name="Liu Z.J."/>
        </authorList>
    </citation>
    <scope>NUCLEOTIDE SEQUENCE [LARGE SCALE GENOMIC DNA]</scope>
    <source>
        <strain evidence="4">cv. Shenzhen</strain>
        <tissue evidence="3">Stem</tissue>
    </source>
</reference>
<dbReference type="OrthoDB" id="442087at2759"/>
<dbReference type="InterPro" id="IPR018253">
    <property type="entry name" value="DnaJ_domain_CS"/>
</dbReference>
<feature type="transmembrane region" description="Helical" evidence="1">
    <location>
        <begin position="133"/>
        <end position="152"/>
    </location>
</feature>
<evidence type="ECO:0000313" key="3">
    <source>
        <dbReference type="EMBL" id="PKA65630.1"/>
    </source>
</evidence>
<proteinExistence type="predicted"/>
<name>A0A2I0BCW2_9ASPA</name>
<dbReference type="InterPro" id="IPR001623">
    <property type="entry name" value="DnaJ_domain"/>
</dbReference>
<dbReference type="AlphaFoldDB" id="A0A2I0BCW2"/>
<dbReference type="CDD" id="cd06257">
    <property type="entry name" value="DnaJ"/>
    <property type="match status" value="1"/>
</dbReference>
<feature type="domain" description="J" evidence="2">
    <location>
        <begin position="2"/>
        <end position="72"/>
    </location>
</feature>
<protein>
    <submittedName>
        <fullName evidence="3">Chaperone protein dnaJ 72</fullName>
    </submittedName>
</protein>
<dbReference type="PROSITE" id="PS00636">
    <property type="entry name" value="DNAJ_1"/>
    <property type="match status" value="1"/>
</dbReference>
<keyword evidence="4" id="KW-1185">Reference proteome</keyword>